<name>A0A8S5T814_9CAUD</name>
<dbReference type="InterPro" id="IPR052732">
    <property type="entry name" value="Cell-binding_unc_protein"/>
</dbReference>
<dbReference type="PANTHER" id="PTHR43883">
    <property type="entry name" value="SLR0207 PROTEIN"/>
    <property type="match status" value="1"/>
</dbReference>
<dbReference type="EMBL" id="BK032771">
    <property type="protein sequence ID" value="DAF59484.1"/>
    <property type="molecule type" value="Genomic_DNA"/>
</dbReference>
<dbReference type="GO" id="GO:0016874">
    <property type="term" value="F:ligase activity"/>
    <property type="evidence" value="ECO:0007669"/>
    <property type="project" value="UniProtKB-KW"/>
</dbReference>
<feature type="domain" description="RNA ligase" evidence="1">
    <location>
        <begin position="25"/>
        <end position="173"/>
    </location>
</feature>
<reference evidence="2" key="1">
    <citation type="journal article" date="2021" name="Proc. Natl. Acad. Sci. U.S.A.">
        <title>A Catalog of Tens of Thousands of Viruses from Human Metagenomes Reveals Hidden Associations with Chronic Diseases.</title>
        <authorList>
            <person name="Tisza M.J."/>
            <person name="Buck C.B."/>
        </authorList>
    </citation>
    <scope>NUCLEOTIDE SEQUENCE</scope>
    <source>
        <strain evidence="2">CtU557</strain>
    </source>
</reference>
<dbReference type="Gene3D" id="3.30.470.30">
    <property type="entry name" value="DNA ligase/mRNA capping enzyme"/>
    <property type="match status" value="1"/>
</dbReference>
<evidence type="ECO:0000259" key="1">
    <source>
        <dbReference type="Pfam" id="PF09414"/>
    </source>
</evidence>
<keyword evidence="2" id="KW-0436">Ligase</keyword>
<protein>
    <submittedName>
        <fullName evidence="2">RNA ligase</fullName>
    </submittedName>
</protein>
<dbReference type="InterPro" id="IPR021122">
    <property type="entry name" value="RNA_ligase_dom_REL/Rnl2"/>
</dbReference>
<evidence type="ECO:0000313" key="2">
    <source>
        <dbReference type="EMBL" id="DAF59484.1"/>
    </source>
</evidence>
<dbReference type="SUPFAM" id="SSF56091">
    <property type="entry name" value="DNA ligase/mRNA capping enzyme, catalytic domain"/>
    <property type="match status" value="1"/>
</dbReference>
<proteinExistence type="predicted"/>
<sequence>MKTSAFPKILHIGNKQISDLFDGVVEITEKVDGSQLGLGKINGELFVRSKGKEQDLDNPDKMFEGAVEFAKTIADKLPDNIALYGEWLSKPKHNVLAYDRTPKNGIALFGVYNPETQEHYGMDIISEWAERLGVDTVPLLFKGETNAQAVLDMVDKTDSFLGGQKIEGVVVKRYTPWMFMGNIPLTVMSGKYVSEKFKEVHARDWKNEHTGKGKLEVAISRYKSEARWNKAIQHLREDGELTGSPSDIGRLIKEVRFDITLEEKENIKEELWKIYKDDFMRHAVSGLPEWYKKKLATGDVDVETVKENGQGV</sequence>
<organism evidence="2">
    <name type="scientific">Podoviridae sp. ctU557</name>
    <dbReference type="NCBI Taxonomy" id="2827736"/>
    <lineage>
        <taxon>Viruses</taxon>
        <taxon>Duplodnaviria</taxon>
        <taxon>Heunggongvirae</taxon>
        <taxon>Uroviricota</taxon>
        <taxon>Caudoviricetes</taxon>
    </lineage>
</organism>
<dbReference type="Pfam" id="PF09414">
    <property type="entry name" value="RNA_ligase"/>
    <property type="match status" value="1"/>
</dbReference>
<dbReference type="PANTHER" id="PTHR43883:SF1">
    <property type="entry name" value="GLUCONOKINASE"/>
    <property type="match status" value="1"/>
</dbReference>
<accession>A0A8S5T814</accession>